<feature type="compositionally biased region" description="Polar residues" evidence="1">
    <location>
        <begin position="291"/>
        <end position="303"/>
    </location>
</feature>
<feature type="compositionally biased region" description="Low complexity" evidence="1">
    <location>
        <begin position="33"/>
        <end position="56"/>
    </location>
</feature>
<reference evidence="2 3" key="1">
    <citation type="submission" date="2019-08" db="EMBL/GenBank/DDBJ databases">
        <title>Actinomadura sp. nov. CYP1-5 isolated from mountain soil.</title>
        <authorList>
            <person name="Songsumanus A."/>
            <person name="Kuncharoen N."/>
            <person name="Kudo T."/>
            <person name="Yuki M."/>
            <person name="Igarashi Y."/>
            <person name="Tanasupawat S."/>
        </authorList>
    </citation>
    <scope>NUCLEOTIDE SEQUENCE [LARGE SCALE GENOMIC DNA]</scope>
    <source>
        <strain evidence="2 3">JCM 14158</strain>
    </source>
</reference>
<dbReference type="STRING" id="1220554.GCA_001552135_02979"/>
<keyword evidence="3" id="KW-1185">Reference proteome</keyword>
<evidence type="ECO:0000313" key="2">
    <source>
        <dbReference type="EMBL" id="TYB46631.1"/>
    </source>
</evidence>
<feature type="compositionally biased region" description="Polar residues" evidence="1">
    <location>
        <begin position="170"/>
        <end position="189"/>
    </location>
</feature>
<feature type="region of interest" description="Disordered" evidence="1">
    <location>
        <begin position="279"/>
        <end position="305"/>
    </location>
</feature>
<name>A0A5D0NRA9_9ACTN</name>
<evidence type="ECO:0000256" key="1">
    <source>
        <dbReference type="SAM" id="MobiDB-lite"/>
    </source>
</evidence>
<feature type="compositionally biased region" description="Basic and acidic residues" evidence="1">
    <location>
        <begin position="57"/>
        <end position="76"/>
    </location>
</feature>
<sequence>MGVDHTSGTDTKTETTDQPRATAAYQPPPDRPGSPGQPSRAESRAAARAPAETESAAGERDEEHTTGKPEPEKQDPAEGAPEQPQDLGAGKPDAEKDDAPQTAEPPQPEDEPVRGDGQDTPRGPRAESRAQTREAQSTEAEAPEPPDEQDAQTGGSDAPGQEPQAGTARTDAQSDTGETNTEPTDSGQQPADRDSPGSVAAPEENGTDKFAGLPTRADLDPAGAGELTRERGEPLGPVNENQDLREPDPERDSDWKRLLRNVGTDTEDAIKTGDALSDTTLKLTRHRPPTELNTSTRDNSSQVRDVDHSANIPTVATGVLAAAIVLNRLVHAFRTVGGRIIRRSDDGSHR</sequence>
<feature type="compositionally biased region" description="Acidic residues" evidence="1">
    <location>
        <begin position="141"/>
        <end position="150"/>
    </location>
</feature>
<feature type="compositionally biased region" description="Basic and acidic residues" evidence="1">
    <location>
        <begin position="242"/>
        <end position="255"/>
    </location>
</feature>
<accession>A0A5D0NRA9</accession>
<dbReference type="Proteomes" id="UP000323380">
    <property type="component" value="Unassembled WGS sequence"/>
</dbReference>
<feature type="compositionally biased region" description="Low complexity" evidence="1">
    <location>
        <begin position="1"/>
        <end position="10"/>
    </location>
</feature>
<proteinExistence type="predicted"/>
<dbReference type="RefSeq" id="WP_148344325.1">
    <property type="nucleotide sequence ID" value="NZ_VSFG01000002.1"/>
</dbReference>
<dbReference type="AlphaFoldDB" id="A0A5D0NRA9"/>
<feature type="compositionally biased region" description="Basic and acidic residues" evidence="1">
    <location>
        <begin position="111"/>
        <end position="132"/>
    </location>
</feature>
<gene>
    <name evidence="2" type="ORF">FXF69_15560</name>
</gene>
<comment type="caution">
    <text evidence="2">The sequence shown here is derived from an EMBL/GenBank/DDBJ whole genome shotgun (WGS) entry which is preliminary data.</text>
</comment>
<feature type="region of interest" description="Disordered" evidence="1">
    <location>
        <begin position="1"/>
        <end position="255"/>
    </location>
</feature>
<dbReference type="EMBL" id="VSFG01000002">
    <property type="protein sequence ID" value="TYB46631.1"/>
    <property type="molecule type" value="Genomic_DNA"/>
</dbReference>
<organism evidence="2 3">
    <name type="scientific">Actinomadura chibensis</name>
    <dbReference type="NCBI Taxonomy" id="392828"/>
    <lineage>
        <taxon>Bacteria</taxon>
        <taxon>Bacillati</taxon>
        <taxon>Actinomycetota</taxon>
        <taxon>Actinomycetes</taxon>
        <taxon>Streptosporangiales</taxon>
        <taxon>Thermomonosporaceae</taxon>
        <taxon>Actinomadura</taxon>
    </lineage>
</organism>
<protein>
    <submittedName>
        <fullName evidence="2">Uncharacterized protein</fullName>
    </submittedName>
</protein>
<evidence type="ECO:0000313" key="3">
    <source>
        <dbReference type="Proteomes" id="UP000323380"/>
    </source>
</evidence>